<dbReference type="Proteomes" id="UP000602759">
    <property type="component" value="Unassembled WGS sequence"/>
</dbReference>
<gene>
    <name evidence="1" type="ORF">H8B06_05650</name>
</gene>
<evidence type="ECO:0000313" key="2">
    <source>
        <dbReference type="Proteomes" id="UP000602759"/>
    </source>
</evidence>
<proteinExistence type="predicted"/>
<evidence type="ECO:0000313" key="1">
    <source>
        <dbReference type="EMBL" id="MBD1432301.1"/>
    </source>
</evidence>
<name>A0ABR7YM44_9SPHI</name>
<dbReference type="EMBL" id="JACOIK010000003">
    <property type="protein sequence ID" value="MBD1432301.1"/>
    <property type="molecule type" value="Genomic_DNA"/>
</dbReference>
<comment type="caution">
    <text evidence="1">The sequence shown here is derived from an EMBL/GenBank/DDBJ whole genome shotgun (WGS) entry which is preliminary data.</text>
</comment>
<reference evidence="1 2" key="1">
    <citation type="submission" date="2020-08" db="EMBL/GenBank/DDBJ databases">
        <title>Sphingobacterium sp. DN00404 isolated from aquaculture water.</title>
        <authorList>
            <person name="Zhang M."/>
        </authorList>
    </citation>
    <scope>NUCLEOTIDE SEQUENCE [LARGE SCALE GENOMIC DNA]</scope>
    <source>
        <strain evidence="1 2">DN00404</strain>
    </source>
</reference>
<accession>A0ABR7YM44</accession>
<protein>
    <submittedName>
        <fullName evidence="1">Uncharacterized protein</fullName>
    </submittedName>
</protein>
<keyword evidence="2" id="KW-1185">Reference proteome</keyword>
<organism evidence="1 2">
    <name type="scientific">Sphingobacterium micropteri</name>
    <dbReference type="NCBI Taxonomy" id="2763501"/>
    <lineage>
        <taxon>Bacteria</taxon>
        <taxon>Pseudomonadati</taxon>
        <taxon>Bacteroidota</taxon>
        <taxon>Sphingobacteriia</taxon>
        <taxon>Sphingobacteriales</taxon>
        <taxon>Sphingobacteriaceae</taxon>
        <taxon>Sphingobacterium</taxon>
    </lineage>
</organism>
<sequence length="48" mass="5459">MIQIDETIRLLIAESNEVPYPDPHVKTIAKSIRNTADILLPELENKSE</sequence>